<dbReference type="GO" id="GO:0016787">
    <property type="term" value="F:hydrolase activity"/>
    <property type="evidence" value="ECO:0007669"/>
    <property type="project" value="UniProtKB-KW"/>
</dbReference>
<accession>A0A5P8K0E1</accession>
<dbReference type="InterPro" id="IPR002925">
    <property type="entry name" value="Dienelactn_hydro"/>
</dbReference>
<sequence length="256" mass="27442">MTAVRGTTVDITTEDGTADAYLVHPDDDAAHPAVLFYMDAFGIRPHLRAMADRLAGAGYTVLVPNVFYRSGRTPVFDLPEFIDPAARPQMWDRILPVMLTLTPELALRDAAGYLGWLADSPRAAAGPVGITGYCMGARLALYTAGEFPERVAAAAGFHGGRLATDDPDSPHLAAARITGEVYLGHADGDPSLPPEQIDLLDKTLTEAGVRHRTEVYAGASHGYTQSDTAAYDAEATERHWDALLELLDRALTRPGG</sequence>
<evidence type="ECO:0000259" key="1">
    <source>
        <dbReference type="Pfam" id="PF01738"/>
    </source>
</evidence>
<gene>
    <name evidence="2" type="ORF">F9278_08460</name>
</gene>
<dbReference type="KEGG" id="sphv:F9278_08460"/>
<proteinExistence type="predicted"/>
<keyword evidence="3" id="KW-1185">Reference proteome</keyword>
<dbReference type="RefSeq" id="WP_152167740.1">
    <property type="nucleotide sequence ID" value="NZ_CP045096.1"/>
</dbReference>
<protein>
    <submittedName>
        <fullName evidence="2">Dienelactone hydrolase family protein</fullName>
    </submittedName>
</protein>
<dbReference type="InterPro" id="IPR029058">
    <property type="entry name" value="AB_hydrolase_fold"/>
</dbReference>
<feature type="domain" description="Dienelactone hydrolase" evidence="1">
    <location>
        <begin position="19"/>
        <end position="250"/>
    </location>
</feature>
<dbReference type="Gene3D" id="3.40.50.1820">
    <property type="entry name" value="alpha/beta hydrolase"/>
    <property type="match status" value="1"/>
</dbReference>
<dbReference type="SUPFAM" id="SSF53474">
    <property type="entry name" value="alpha/beta-Hydrolases"/>
    <property type="match status" value="1"/>
</dbReference>
<dbReference type="InterPro" id="IPR051049">
    <property type="entry name" value="Dienelactone_hydrolase-like"/>
</dbReference>
<dbReference type="AlphaFoldDB" id="A0A5P8K0E1"/>
<dbReference type="EMBL" id="CP045096">
    <property type="protein sequence ID" value="QFQ96228.1"/>
    <property type="molecule type" value="Genomic_DNA"/>
</dbReference>
<dbReference type="Pfam" id="PF01738">
    <property type="entry name" value="DLH"/>
    <property type="match status" value="1"/>
</dbReference>
<dbReference type="PANTHER" id="PTHR46623:SF10">
    <property type="entry name" value="CARBOXYMETHYLENEBUTENOLIDASE HOMOLOG"/>
    <property type="match status" value="1"/>
</dbReference>
<reference evidence="2 3" key="1">
    <citation type="submission" date="2019-10" db="EMBL/GenBank/DDBJ databases">
        <title>Streptomyces sp. strain GY16 isolated from leaves of Broussonetia papyrifera.</title>
        <authorList>
            <person name="Mo P."/>
        </authorList>
    </citation>
    <scope>NUCLEOTIDE SEQUENCE [LARGE SCALE GENOMIC DNA]</scope>
    <source>
        <strain evidence="2 3">GY16</strain>
    </source>
</reference>
<evidence type="ECO:0000313" key="3">
    <source>
        <dbReference type="Proteomes" id="UP000327294"/>
    </source>
</evidence>
<dbReference type="Proteomes" id="UP000327294">
    <property type="component" value="Chromosome"/>
</dbReference>
<dbReference type="PANTHER" id="PTHR46623">
    <property type="entry name" value="CARBOXYMETHYLENEBUTENOLIDASE-RELATED"/>
    <property type="match status" value="1"/>
</dbReference>
<organism evidence="2 3">
    <name type="scientific">Streptomyces phaeolivaceus</name>
    <dbReference type="NCBI Taxonomy" id="2653200"/>
    <lineage>
        <taxon>Bacteria</taxon>
        <taxon>Bacillati</taxon>
        <taxon>Actinomycetota</taxon>
        <taxon>Actinomycetes</taxon>
        <taxon>Kitasatosporales</taxon>
        <taxon>Streptomycetaceae</taxon>
        <taxon>Streptomyces</taxon>
    </lineage>
</organism>
<evidence type="ECO:0000313" key="2">
    <source>
        <dbReference type="EMBL" id="QFQ96228.1"/>
    </source>
</evidence>
<name>A0A5P8K0E1_9ACTN</name>
<keyword evidence="2" id="KW-0378">Hydrolase</keyword>